<dbReference type="PANTHER" id="PTHR30466">
    <property type="entry name" value="FLAVIN REDUCTASE"/>
    <property type="match status" value="1"/>
</dbReference>
<sequence length="182" mass="19791">MDGQRFKQAMRHCAGAVALVTVGREGRARTGLTVTAVCSLSDDPPSLLVCVNRNASAHPRIREEGCFGVSFLAHEHMALALTFSGQKGVEGDARFAFGRWAAGVTGAPILEDALVSFDCELREAVETKTHSIFIGDIRDVGFRPEARPLIYLRGAFHDVHPVRPVVSLGDIEARRMIWSGFS</sequence>
<dbReference type="Pfam" id="PF01613">
    <property type="entry name" value="Flavin_Reduct"/>
    <property type="match status" value="1"/>
</dbReference>
<protein>
    <submittedName>
        <fullName evidence="4">Flavin reductase (NADH)/cob(II)yrinic acid a,c-diamide reductase</fullName>
    </submittedName>
</protein>
<name>A0A4R7BXB9_9HYPH</name>
<dbReference type="Gene3D" id="2.30.110.10">
    <property type="entry name" value="Electron Transport, Fmn-binding Protein, Chain A"/>
    <property type="match status" value="1"/>
</dbReference>
<dbReference type="PANTHER" id="PTHR30466:SF11">
    <property type="entry name" value="FLAVIN-DEPENDENT MONOOXYGENASE, REDUCTASE SUBUNIT HSAB"/>
    <property type="match status" value="1"/>
</dbReference>
<evidence type="ECO:0000256" key="1">
    <source>
        <dbReference type="ARBA" id="ARBA00008898"/>
    </source>
</evidence>
<dbReference type="SMART" id="SM00903">
    <property type="entry name" value="Flavin_Reduct"/>
    <property type="match status" value="1"/>
</dbReference>
<reference evidence="4 5" key="1">
    <citation type="submission" date="2019-03" db="EMBL/GenBank/DDBJ databases">
        <title>Genomic Encyclopedia of Type Strains, Phase IV (KMG-IV): sequencing the most valuable type-strain genomes for metagenomic binning, comparative biology and taxonomic classification.</title>
        <authorList>
            <person name="Goeker M."/>
        </authorList>
    </citation>
    <scope>NUCLEOTIDE SEQUENCE [LARGE SCALE GENOMIC DNA]</scope>
    <source>
        <strain evidence="4 5">DSM 25903</strain>
    </source>
</reference>
<dbReference type="AlphaFoldDB" id="A0A4R7BXB9"/>
<gene>
    <name evidence="4" type="ORF">EV668_2995</name>
</gene>
<keyword evidence="5" id="KW-1185">Reference proteome</keyword>
<evidence type="ECO:0000313" key="5">
    <source>
        <dbReference type="Proteomes" id="UP000295122"/>
    </source>
</evidence>
<organism evidence="4 5">
    <name type="scientific">Enterovirga rhinocerotis</name>
    <dbReference type="NCBI Taxonomy" id="1339210"/>
    <lineage>
        <taxon>Bacteria</taxon>
        <taxon>Pseudomonadati</taxon>
        <taxon>Pseudomonadota</taxon>
        <taxon>Alphaproteobacteria</taxon>
        <taxon>Hyphomicrobiales</taxon>
        <taxon>Methylobacteriaceae</taxon>
        <taxon>Enterovirga</taxon>
    </lineage>
</organism>
<evidence type="ECO:0000259" key="3">
    <source>
        <dbReference type="SMART" id="SM00903"/>
    </source>
</evidence>
<evidence type="ECO:0000256" key="2">
    <source>
        <dbReference type="ARBA" id="ARBA00023002"/>
    </source>
</evidence>
<dbReference type="EMBL" id="SNZR01000013">
    <property type="protein sequence ID" value="TDR90153.1"/>
    <property type="molecule type" value="Genomic_DNA"/>
</dbReference>
<dbReference type="Proteomes" id="UP000295122">
    <property type="component" value="Unassembled WGS sequence"/>
</dbReference>
<dbReference type="GO" id="GO:0042602">
    <property type="term" value="F:riboflavin reductase (NADPH) activity"/>
    <property type="evidence" value="ECO:0007669"/>
    <property type="project" value="TreeGrafter"/>
</dbReference>
<dbReference type="GO" id="GO:0010181">
    <property type="term" value="F:FMN binding"/>
    <property type="evidence" value="ECO:0007669"/>
    <property type="project" value="InterPro"/>
</dbReference>
<accession>A0A4R7BXB9</accession>
<feature type="domain" description="Flavin reductase like" evidence="3">
    <location>
        <begin position="10"/>
        <end position="158"/>
    </location>
</feature>
<dbReference type="SUPFAM" id="SSF50475">
    <property type="entry name" value="FMN-binding split barrel"/>
    <property type="match status" value="1"/>
</dbReference>
<proteinExistence type="inferred from homology"/>
<evidence type="ECO:0000313" key="4">
    <source>
        <dbReference type="EMBL" id="TDR90153.1"/>
    </source>
</evidence>
<dbReference type="InterPro" id="IPR050268">
    <property type="entry name" value="NADH-dep_flavin_reductase"/>
</dbReference>
<dbReference type="InterPro" id="IPR012349">
    <property type="entry name" value="Split_barrel_FMN-bd"/>
</dbReference>
<keyword evidence="2" id="KW-0560">Oxidoreductase</keyword>
<dbReference type="OrthoDB" id="9789254at2"/>
<comment type="similarity">
    <text evidence="1">Belongs to the non-flavoprotein flavin reductase family.</text>
</comment>
<dbReference type="InterPro" id="IPR002563">
    <property type="entry name" value="Flavin_Rdtase-like_dom"/>
</dbReference>
<dbReference type="RefSeq" id="WP_133772073.1">
    <property type="nucleotide sequence ID" value="NZ_SNZR01000013.1"/>
</dbReference>
<comment type="caution">
    <text evidence="4">The sequence shown here is derived from an EMBL/GenBank/DDBJ whole genome shotgun (WGS) entry which is preliminary data.</text>
</comment>